<dbReference type="AlphaFoldDB" id="K1KHY2"/>
<protein>
    <submittedName>
        <fullName evidence="5">Molybdate ABC transporter, ATP-binding protein</fullName>
    </submittedName>
</protein>
<comment type="caution">
    <text evidence="5">The sequence shown here is derived from an EMBL/GenBank/DDBJ whole genome shotgun (WGS) entry which is preliminary data.</text>
</comment>
<dbReference type="GO" id="GO:0005524">
    <property type="term" value="F:ATP binding"/>
    <property type="evidence" value="ECO:0007669"/>
    <property type="project" value="UniProtKB-KW"/>
</dbReference>
<dbReference type="InterPro" id="IPR003439">
    <property type="entry name" value="ABC_transporter-like_ATP-bd"/>
</dbReference>
<dbReference type="InterPro" id="IPR050334">
    <property type="entry name" value="Molybdenum_import_ModC"/>
</dbReference>
<reference evidence="5 6" key="1">
    <citation type="submission" date="2012-05" db="EMBL/GenBank/DDBJ databases">
        <title>The Genome Sequence of Sutterella wadsworthensis 2_1_59BFAA.</title>
        <authorList>
            <consortium name="The Broad Institute Genome Sequencing Platform"/>
            <person name="Earl A."/>
            <person name="Ward D."/>
            <person name="Feldgarden M."/>
            <person name="Gevers D."/>
            <person name="Daigneault M."/>
            <person name="Strauss J."/>
            <person name="Allen-Vercoe E."/>
            <person name="Walker B."/>
            <person name="Young S.K."/>
            <person name="Zeng Q."/>
            <person name="Gargeya S."/>
            <person name="Fitzgerald M."/>
            <person name="Haas B."/>
            <person name="Abouelleil A."/>
            <person name="Alvarado L."/>
            <person name="Arachchi H.M."/>
            <person name="Berlin A.M."/>
            <person name="Chapman S.B."/>
            <person name="Goldberg J."/>
            <person name="Griggs A."/>
            <person name="Gujja S."/>
            <person name="Hansen M."/>
            <person name="Howarth C."/>
            <person name="Imamovic A."/>
            <person name="Larimer J."/>
            <person name="McCowen C."/>
            <person name="Montmayeur A."/>
            <person name="Murphy C."/>
            <person name="Neiman D."/>
            <person name="Pearson M."/>
            <person name="Priest M."/>
            <person name="Roberts A."/>
            <person name="Saif S."/>
            <person name="Shea T."/>
            <person name="Sisk P."/>
            <person name="Sykes S."/>
            <person name="Wortman J."/>
            <person name="Nusbaum C."/>
            <person name="Birren B."/>
        </authorList>
    </citation>
    <scope>NUCLEOTIDE SEQUENCE [LARGE SCALE GENOMIC DNA]</scope>
    <source>
        <strain evidence="5 6">2_1_59BFAA</strain>
    </source>
</reference>
<dbReference type="Proteomes" id="UP000005835">
    <property type="component" value="Unassembled WGS sequence"/>
</dbReference>
<dbReference type="EMBL" id="ADMG01000028">
    <property type="protein sequence ID" value="EKB31324.1"/>
    <property type="molecule type" value="Genomic_DNA"/>
</dbReference>
<dbReference type="PROSITE" id="PS50893">
    <property type="entry name" value="ABC_TRANSPORTER_2"/>
    <property type="match status" value="1"/>
</dbReference>
<evidence type="ECO:0000313" key="6">
    <source>
        <dbReference type="Proteomes" id="UP000005835"/>
    </source>
</evidence>
<dbReference type="RefSeq" id="WP_005434780.1">
    <property type="nucleotide sequence ID" value="NZ_JH815515.1"/>
</dbReference>
<keyword evidence="2" id="KW-0547">Nucleotide-binding</keyword>
<dbReference type="Pfam" id="PF00005">
    <property type="entry name" value="ABC_tran"/>
    <property type="match status" value="1"/>
</dbReference>
<organism evidence="5 6">
    <name type="scientific">Sutterella wadsworthensis 2_1_59BFAA</name>
    <dbReference type="NCBI Taxonomy" id="742823"/>
    <lineage>
        <taxon>Bacteria</taxon>
        <taxon>Pseudomonadati</taxon>
        <taxon>Pseudomonadota</taxon>
        <taxon>Betaproteobacteria</taxon>
        <taxon>Burkholderiales</taxon>
        <taxon>Sutterellaceae</taxon>
        <taxon>Sutterella</taxon>
    </lineage>
</organism>
<evidence type="ECO:0000259" key="4">
    <source>
        <dbReference type="PROSITE" id="PS50893"/>
    </source>
</evidence>
<dbReference type="InterPro" id="IPR027417">
    <property type="entry name" value="P-loop_NTPase"/>
</dbReference>
<dbReference type="eggNOG" id="COG4148">
    <property type="taxonomic scope" value="Bacteria"/>
</dbReference>
<gene>
    <name evidence="5" type="ORF">HMPREF9465_01039</name>
</gene>
<dbReference type="SMART" id="SM00382">
    <property type="entry name" value="AAA"/>
    <property type="match status" value="1"/>
</dbReference>
<accession>K1KHY2</accession>
<dbReference type="PANTHER" id="PTHR43514:SF4">
    <property type="entry name" value="ABC TRANSPORTER I FAMILY MEMBER 10"/>
    <property type="match status" value="1"/>
</dbReference>
<dbReference type="HOGENOM" id="CLU_000604_1_22_4"/>
<dbReference type="SUPFAM" id="SSF52540">
    <property type="entry name" value="P-loop containing nucleoside triphosphate hydrolases"/>
    <property type="match status" value="1"/>
</dbReference>
<keyword evidence="3 5" id="KW-0067">ATP-binding</keyword>
<evidence type="ECO:0000256" key="3">
    <source>
        <dbReference type="ARBA" id="ARBA00022840"/>
    </source>
</evidence>
<dbReference type="OrthoDB" id="5298774at2"/>
<dbReference type="InterPro" id="IPR003593">
    <property type="entry name" value="AAA+_ATPase"/>
</dbReference>
<evidence type="ECO:0000256" key="2">
    <source>
        <dbReference type="ARBA" id="ARBA00022741"/>
    </source>
</evidence>
<dbReference type="STRING" id="742823.HMPREF9465_01039"/>
<sequence length="258" mass="28035">MISLHFTTRLPGFTLEADCDLPGDGFTAVLGPSSCGKSTLTGSIADLVKPASGTISVNGRVFRSDDPCIDLPVESRGIGFVFQSHRLFPHLTVRKNLLFGRRLGGRRTAVDQERLIEVLGIAHLLSRGPDTLSGGESQRVALGRGILAAETLLIMDEPLASLDSERKAELLGYFERIPEITGIPVLYITHAADEAERLAKTVLTMKDGRIADIRDESAVVHMTVRPVRGAEADTDVKAFMDFLASEKVKPLLRKFGIE</sequence>
<feature type="domain" description="ABC transporter" evidence="4">
    <location>
        <begin position="1"/>
        <end position="232"/>
    </location>
</feature>
<dbReference type="PANTHER" id="PTHR43514">
    <property type="entry name" value="ABC TRANSPORTER I FAMILY MEMBER 10"/>
    <property type="match status" value="1"/>
</dbReference>
<keyword evidence="6" id="KW-1185">Reference proteome</keyword>
<dbReference type="Gene3D" id="3.40.50.300">
    <property type="entry name" value="P-loop containing nucleotide triphosphate hydrolases"/>
    <property type="match status" value="1"/>
</dbReference>
<keyword evidence="1" id="KW-0472">Membrane</keyword>
<dbReference type="PATRIC" id="fig|742823.3.peg.1025"/>
<evidence type="ECO:0000256" key="1">
    <source>
        <dbReference type="ARBA" id="ARBA00022475"/>
    </source>
</evidence>
<dbReference type="InterPro" id="IPR017871">
    <property type="entry name" value="ABC_transporter-like_CS"/>
</dbReference>
<dbReference type="PROSITE" id="PS00211">
    <property type="entry name" value="ABC_TRANSPORTER_1"/>
    <property type="match status" value="1"/>
</dbReference>
<evidence type="ECO:0000313" key="5">
    <source>
        <dbReference type="EMBL" id="EKB31324.1"/>
    </source>
</evidence>
<proteinExistence type="predicted"/>
<name>K1KHY2_9BURK</name>
<keyword evidence="1" id="KW-1003">Cell membrane</keyword>
<dbReference type="GO" id="GO:0016887">
    <property type="term" value="F:ATP hydrolysis activity"/>
    <property type="evidence" value="ECO:0007669"/>
    <property type="project" value="InterPro"/>
</dbReference>